<evidence type="ECO:0000256" key="1">
    <source>
        <dbReference type="ARBA" id="ARBA00004752"/>
    </source>
</evidence>
<keyword evidence="3 6" id="KW-0133">Cell shape</keyword>
<feature type="active site" description="Nucleophile" evidence="6">
    <location>
        <position position="236"/>
    </location>
</feature>
<keyword evidence="7" id="KW-0812">Transmembrane</keyword>
<name>A0A4R4ZLW5_9ACTN</name>
<feature type="domain" description="L,D-TPase catalytic" evidence="8">
    <location>
        <begin position="141"/>
        <end position="259"/>
    </location>
</feature>
<proteinExistence type="predicted"/>
<keyword evidence="5 6" id="KW-0961">Cell wall biogenesis/degradation</keyword>
<keyword evidence="2" id="KW-0808">Transferase</keyword>
<dbReference type="Pfam" id="PF03734">
    <property type="entry name" value="YkuD"/>
    <property type="match status" value="1"/>
</dbReference>
<keyword evidence="7" id="KW-0472">Membrane</keyword>
<evidence type="ECO:0000256" key="4">
    <source>
        <dbReference type="ARBA" id="ARBA00022984"/>
    </source>
</evidence>
<dbReference type="Proteomes" id="UP000295124">
    <property type="component" value="Unassembled WGS sequence"/>
</dbReference>
<dbReference type="EMBL" id="SMKX01000048">
    <property type="protein sequence ID" value="TDD58639.1"/>
    <property type="molecule type" value="Genomic_DNA"/>
</dbReference>
<evidence type="ECO:0000256" key="2">
    <source>
        <dbReference type="ARBA" id="ARBA00022679"/>
    </source>
</evidence>
<dbReference type="GO" id="GO:0008360">
    <property type="term" value="P:regulation of cell shape"/>
    <property type="evidence" value="ECO:0007669"/>
    <property type="project" value="UniProtKB-UniRule"/>
</dbReference>
<dbReference type="SUPFAM" id="SSF141523">
    <property type="entry name" value="L,D-transpeptidase catalytic domain-like"/>
    <property type="match status" value="1"/>
</dbReference>
<accession>A0A4R4ZLW5</accession>
<protein>
    <submittedName>
        <fullName evidence="9">Murein L,D-transpeptidase</fullName>
    </submittedName>
</protein>
<keyword evidence="7" id="KW-1133">Transmembrane helix</keyword>
<dbReference type="PROSITE" id="PS52029">
    <property type="entry name" value="LD_TPASE"/>
    <property type="match status" value="1"/>
</dbReference>
<evidence type="ECO:0000256" key="5">
    <source>
        <dbReference type="ARBA" id="ARBA00023316"/>
    </source>
</evidence>
<gene>
    <name evidence="9" type="ORF">E1263_18175</name>
</gene>
<comment type="pathway">
    <text evidence="1 6">Cell wall biogenesis; peptidoglycan biosynthesis.</text>
</comment>
<evidence type="ECO:0000259" key="8">
    <source>
        <dbReference type="PROSITE" id="PS52029"/>
    </source>
</evidence>
<organism evidence="9 10">
    <name type="scientific">Kribbella antibiotica</name>
    <dbReference type="NCBI Taxonomy" id="190195"/>
    <lineage>
        <taxon>Bacteria</taxon>
        <taxon>Bacillati</taxon>
        <taxon>Actinomycetota</taxon>
        <taxon>Actinomycetes</taxon>
        <taxon>Propionibacteriales</taxon>
        <taxon>Kribbellaceae</taxon>
        <taxon>Kribbella</taxon>
    </lineage>
</organism>
<dbReference type="InterPro" id="IPR038063">
    <property type="entry name" value="Transpep_catalytic_dom"/>
</dbReference>
<dbReference type="Gene3D" id="2.40.440.10">
    <property type="entry name" value="L,D-transpeptidase catalytic domain-like"/>
    <property type="match status" value="1"/>
</dbReference>
<dbReference type="GO" id="GO:0016740">
    <property type="term" value="F:transferase activity"/>
    <property type="evidence" value="ECO:0007669"/>
    <property type="project" value="UniProtKB-KW"/>
</dbReference>
<dbReference type="CDD" id="cd16913">
    <property type="entry name" value="YkuD_like"/>
    <property type="match status" value="1"/>
</dbReference>
<dbReference type="GO" id="GO:0071555">
    <property type="term" value="P:cell wall organization"/>
    <property type="evidence" value="ECO:0007669"/>
    <property type="project" value="UniProtKB-UniRule"/>
</dbReference>
<dbReference type="OrthoDB" id="5243103at2"/>
<dbReference type="AlphaFoldDB" id="A0A4R4ZLW5"/>
<evidence type="ECO:0000256" key="6">
    <source>
        <dbReference type="PROSITE-ProRule" id="PRU01373"/>
    </source>
</evidence>
<dbReference type="GO" id="GO:0009252">
    <property type="term" value="P:peptidoglycan biosynthetic process"/>
    <property type="evidence" value="ECO:0007669"/>
    <property type="project" value="UniProtKB-UniPathway"/>
</dbReference>
<reference evidence="9 10" key="1">
    <citation type="submission" date="2019-03" db="EMBL/GenBank/DDBJ databases">
        <title>Draft genome sequences of novel Actinobacteria.</title>
        <authorList>
            <person name="Sahin N."/>
            <person name="Ay H."/>
            <person name="Saygin H."/>
        </authorList>
    </citation>
    <scope>NUCLEOTIDE SEQUENCE [LARGE SCALE GENOMIC DNA]</scope>
    <source>
        <strain evidence="9 10">JCM 13523</strain>
    </source>
</reference>
<keyword evidence="4 6" id="KW-0573">Peptidoglycan synthesis</keyword>
<dbReference type="InterPro" id="IPR005490">
    <property type="entry name" value="LD_TPept_cat_dom"/>
</dbReference>
<evidence type="ECO:0000313" key="10">
    <source>
        <dbReference type="Proteomes" id="UP000295124"/>
    </source>
</evidence>
<keyword evidence="10" id="KW-1185">Reference proteome</keyword>
<comment type="caution">
    <text evidence="9">The sequence shown here is derived from an EMBL/GenBank/DDBJ whole genome shotgun (WGS) entry which is preliminary data.</text>
</comment>
<evidence type="ECO:0000256" key="3">
    <source>
        <dbReference type="ARBA" id="ARBA00022960"/>
    </source>
</evidence>
<feature type="transmembrane region" description="Helical" evidence="7">
    <location>
        <begin position="12"/>
        <end position="32"/>
    </location>
</feature>
<evidence type="ECO:0000313" key="9">
    <source>
        <dbReference type="EMBL" id="TDD58639.1"/>
    </source>
</evidence>
<dbReference type="UniPathway" id="UPA00219"/>
<sequence>MHGSRGEHGSSSMPALAVLIILGAVAVIGFLGNKKDDEPPPVDLAVLTASSTATTIAHAPVDPDPYAATAGIVVHPRAESALYTAPDADPFAKIGPKQFGPTWLPVVEQTDGWVRVLLPSKPNRSTGWMRDDDLERASSPYLIRVHTGSRTIELFEKGRRLGSWKAGVGTRKTPTPAGRTFLLGSIVDHKRSASPIVLPLGTHSPTLDTFGGGPGTVAIHGWPRADVFGAAISAGCVRVPKTALAKMQQVPLGTLVQIDNK</sequence>
<evidence type="ECO:0000256" key="7">
    <source>
        <dbReference type="SAM" id="Phobius"/>
    </source>
</evidence>
<feature type="active site" description="Proton donor/acceptor" evidence="6">
    <location>
        <position position="220"/>
    </location>
</feature>
<dbReference type="RefSeq" id="WP_132168851.1">
    <property type="nucleotide sequence ID" value="NZ_SMKX01000048.1"/>
</dbReference>